<evidence type="ECO:0000313" key="1">
    <source>
        <dbReference type="EMBL" id="MDC2960391.1"/>
    </source>
</evidence>
<proteinExistence type="predicted"/>
<keyword evidence="2" id="KW-1185">Reference proteome</keyword>
<name>A0ABT5G6T6_9ACTN</name>
<protein>
    <submittedName>
        <fullName evidence="1">Glycosyltransferase</fullName>
    </submittedName>
</protein>
<dbReference type="RefSeq" id="WP_272178539.1">
    <property type="nucleotide sequence ID" value="NZ_JAQOSK010000022.1"/>
</dbReference>
<dbReference type="EMBL" id="JAQOSK010000022">
    <property type="protein sequence ID" value="MDC2960391.1"/>
    <property type="molecule type" value="Genomic_DNA"/>
</dbReference>
<dbReference type="SUPFAM" id="SSF53756">
    <property type="entry name" value="UDP-Glycosyltransferase/glycogen phosphorylase"/>
    <property type="match status" value="1"/>
</dbReference>
<accession>A0ABT5G6T6</accession>
<evidence type="ECO:0000313" key="2">
    <source>
        <dbReference type="Proteomes" id="UP001221328"/>
    </source>
</evidence>
<reference evidence="1 2" key="1">
    <citation type="journal article" date="2015" name="Int. J. Syst. Evol. Microbiol.">
        <title>Streptomyces gilvifuscus sp. nov., an actinomycete that produces antibacterial compounds isolated from soil.</title>
        <authorList>
            <person name="Nguyen T.M."/>
            <person name="Kim J."/>
        </authorList>
    </citation>
    <scope>NUCLEOTIDE SEQUENCE [LARGE SCALE GENOMIC DNA]</scope>
    <source>
        <strain evidence="1 2">T113</strain>
    </source>
</reference>
<dbReference type="Gene3D" id="3.40.50.2000">
    <property type="entry name" value="Glycogen Phosphorylase B"/>
    <property type="match status" value="1"/>
</dbReference>
<dbReference type="CDD" id="cd03801">
    <property type="entry name" value="GT4_PimA-like"/>
    <property type="match status" value="1"/>
</dbReference>
<organism evidence="1 2">
    <name type="scientific">Streptomyces gilvifuscus</name>
    <dbReference type="NCBI Taxonomy" id="1550617"/>
    <lineage>
        <taxon>Bacteria</taxon>
        <taxon>Bacillati</taxon>
        <taxon>Actinomycetota</taxon>
        <taxon>Actinomycetes</taxon>
        <taxon>Kitasatosporales</taxon>
        <taxon>Streptomycetaceae</taxon>
        <taxon>Streptomyces</taxon>
    </lineage>
</organism>
<dbReference type="Pfam" id="PF20706">
    <property type="entry name" value="GT4-conflict"/>
    <property type="match status" value="1"/>
</dbReference>
<comment type="caution">
    <text evidence="1">The sequence shown here is derived from an EMBL/GenBank/DDBJ whole genome shotgun (WGS) entry which is preliminary data.</text>
</comment>
<sequence length="553" mass="60264">MSLVVRFAPTVSVDEREDLLERLRQAGAPARLSPADLDHRALFEESRKLVKAIVRDTANHAVNQLDSVGYRDTGRVLRDWLRGLDDADPHNASAQIVTPKGRAVSVDGTVPDRAFEALADSARRPSAADRLAWDGAAWASMAPSGELLPVEAPQQLRVLAIADEWFSRRGGISTINRELSKALAKVSGVEVYCVILGSVSEQERSNAAEADVTLLEMPQTFGLRAGETLLRPPTLPGGAEPDLIIGHGRVSGPYAYALTKDVFQQACHFHFVHTEPDRLEWLKTEREDDPARRAEERSWAEWRLGGSAARAVGVGPVLYQMLERDLPRTAPPPLQLDPGFDVARTQPPEKLRGVPLVTLMGRLEDMDAKGVALAVKATNRALGLRPDLGRIDLMLRGSHEGDGAGLSEKTSRWATESKLHVLVRNYTTDREMLDHDLQRVWLALMPSRAEAFGLVGAEHIQAGVPCLISEDSGLGMLLTKVVPDLARGVVIPVTGDKKDTDIWAHHIAEMLAHPQEALVRALALRDAMAGQRRWADAARQLLDAANAARGGAA</sequence>
<gene>
    <name evidence="1" type="ORF">PO587_38795</name>
</gene>
<dbReference type="Proteomes" id="UP001221328">
    <property type="component" value="Unassembled WGS sequence"/>
</dbReference>